<keyword evidence="2" id="KW-1185">Reference proteome</keyword>
<dbReference type="AlphaFoldDB" id="A0AAN6RZI0"/>
<evidence type="ECO:0000313" key="1">
    <source>
        <dbReference type="EMBL" id="KAK3934533.1"/>
    </source>
</evidence>
<sequence>AQWMDTAYGEFKEAMENVFKLVNSQQHLLSLLFNSYLRRSSLLIVVKKKALN</sequence>
<comment type="caution">
    <text evidence="1">The sequence shown here is derived from an EMBL/GenBank/DDBJ whole genome shotgun (WGS) entry which is preliminary data.</text>
</comment>
<reference evidence="2" key="1">
    <citation type="journal article" date="2023" name="Mol. Phylogenet. Evol.">
        <title>Genome-scale phylogeny and comparative genomics of the fungal order Sordariales.</title>
        <authorList>
            <person name="Hensen N."/>
            <person name="Bonometti L."/>
            <person name="Westerberg I."/>
            <person name="Brannstrom I.O."/>
            <person name="Guillou S."/>
            <person name="Cros-Aarteil S."/>
            <person name="Calhoun S."/>
            <person name="Haridas S."/>
            <person name="Kuo A."/>
            <person name="Mondo S."/>
            <person name="Pangilinan J."/>
            <person name="Riley R."/>
            <person name="LaButti K."/>
            <person name="Andreopoulos B."/>
            <person name="Lipzen A."/>
            <person name="Chen C."/>
            <person name="Yan M."/>
            <person name="Daum C."/>
            <person name="Ng V."/>
            <person name="Clum A."/>
            <person name="Steindorff A."/>
            <person name="Ohm R.A."/>
            <person name="Martin F."/>
            <person name="Silar P."/>
            <person name="Natvig D.O."/>
            <person name="Lalanne C."/>
            <person name="Gautier V."/>
            <person name="Ament-Velasquez S.L."/>
            <person name="Kruys A."/>
            <person name="Hutchinson M.I."/>
            <person name="Powell A.J."/>
            <person name="Barry K."/>
            <person name="Miller A.N."/>
            <person name="Grigoriev I.V."/>
            <person name="Debuchy R."/>
            <person name="Gladieux P."/>
            <person name="Hiltunen Thoren M."/>
            <person name="Johannesson H."/>
        </authorList>
    </citation>
    <scope>NUCLEOTIDE SEQUENCE [LARGE SCALE GENOMIC DNA]</scope>
    <source>
        <strain evidence="2">CBS 340.73</strain>
    </source>
</reference>
<proteinExistence type="predicted"/>
<organism evidence="1 2">
    <name type="scientific">Diplogelasinospora grovesii</name>
    <dbReference type="NCBI Taxonomy" id="303347"/>
    <lineage>
        <taxon>Eukaryota</taxon>
        <taxon>Fungi</taxon>
        <taxon>Dikarya</taxon>
        <taxon>Ascomycota</taxon>
        <taxon>Pezizomycotina</taxon>
        <taxon>Sordariomycetes</taxon>
        <taxon>Sordariomycetidae</taxon>
        <taxon>Sordariales</taxon>
        <taxon>Diplogelasinosporaceae</taxon>
        <taxon>Diplogelasinospora</taxon>
    </lineage>
</organism>
<evidence type="ECO:0000313" key="2">
    <source>
        <dbReference type="Proteomes" id="UP001303473"/>
    </source>
</evidence>
<feature type="non-terminal residue" evidence="1">
    <location>
        <position position="1"/>
    </location>
</feature>
<dbReference type="Proteomes" id="UP001303473">
    <property type="component" value="Unassembled WGS sequence"/>
</dbReference>
<gene>
    <name evidence="1" type="ORF">QBC46DRAFT_273577</name>
</gene>
<name>A0AAN6RZI0_9PEZI</name>
<accession>A0AAN6RZI0</accession>
<protein>
    <submittedName>
        <fullName evidence="1">Uncharacterized protein</fullName>
    </submittedName>
</protein>
<dbReference type="EMBL" id="MU853981">
    <property type="protein sequence ID" value="KAK3934533.1"/>
    <property type="molecule type" value="Genomic_DNA"/>
</dbReference>